<dbReference type="EMBL" id="CATOUU010000674">
    <property type="protein sequence ID" value="CAI9940232.1"/>
    <property type="molecule type" value="Genomic_DNA"/>
</dbReference>
<evidence type="ECO:0000313" key="2">
    <source>
        <dbReference type="EMBL" id="CAL6057322.1"/>
    </source>
</evidence>
<reference evidence="2 3" key="2">
    <citation type="submission" date="2024-07" db="EMBL/GenBank/DDBJ databases">
        <authorList>
            <person name="Akdeniz Z."/>
        </authorList>
    </citation>
    <scope>NUCLEOTIDE SEQUENCE [LARGE SCALE GENOMIC DNA]</scope>
</reference>
<sequence length="109" mass="12885">MWRIVKNCANHNFEVLLAFNQWMEWYVRFIHSTHYGNKKQREIDDYKIFECFFDTKYGATGLVTRCVNGNIQNLLTGLPAMEPQVCFRPTPFQQQSDAEMVLVMFVPIN</sequence>
<reference evidence="1" key="1">
    <citation type="submission" date="2023-06" db="EMBL/GenBank/DDBJ databases">
        <authorList>
            <person name="Kurt Z."/>
        </authorList>
    </citation>
    <scope>NUCLEOTIDE SEQUENCE</scope>
</reference>
<accession>A0AA86PSJ9</accession>
<comment type="caution">
    <text evidence="1">The sequence shown here is derived from an EMBL/GenBank/DDBJ whole genome shotgun (WGS) entry which is preliminary data.</text>
</comment>
<dbReference type="AlphaFoldDB" id="A0AA86PSJ9"/>
<organism evidence="1">
    <name type="scientific">Hexamita inflata</name>
    <dbReference type="NCBI Taxonomy" id="28002"/>
    <lineage>
        <taxon>Eukaryota</taxon>
        <taxon>Metamonada</taxon>
        <taxon>Diplomonadida</taxon>
        <taxon>Hexamitidae</taxon>
        <taxon>Hexamitinae</taxon>
        <taxon>Hexamita</taxon>
    </lineage>
</organism>
<name>A0AA86PSJ9_9EUKA</name>
<keyword evidence="3" id="KW-1185">Reference proteome</keyword>
<evidence type="ECO:0000313" key="1">
    <source>
        <dbReference type="EMBL" id="CAI9940232.1"/>
    </source>
</evidence>
<gene>
    <name evidence="1" type="ORF">HINF_LOCUS27877</name>
    <name evidence="2" type="ORF">HINF_LOCUS47452</name>
</gene>
<dbReference type="Proteomes" id="UP001642409">
    <property type="component" value="Unassembled WGS sequence"/>
</dbReference>
<evidence type="ECO:0000313" key="3">
    <source>
        <dbReference type="Proteomes" id="UP001642409"/>
    </source>
</evidence>
<proteinExistence type="predicted"/>
<dbReference type="EMBL" id="CAXDID020000213">
    <property type="protein sequence ID" value="CAL6057322.1"/>
    <property type="molecule type" value="Genomic_DNA"/>
</dbReference>
<protein>
    <submittedName>
        <fullName evidence="2">Hypothetical_protein</fullName>
    </submittedName>
</protein>